<dbReference type="EMBL" id="CM042009">
    <property type="protein sequence ID" value="KAI3788040.1"/>
    <property type="molecule type" value="Genomic_DNA"/>
</dbReference>
<name>A0ACB9GX22_CICIN</name>
<reference evidence="2" key="1">
    <citation type="journal article" date="2022" name="Mol. Ecol. Resour.">
        <title>The genomes of chicory, endive, great burdock and yacon provide insights into Asteraceae palaeo-polyploidization history and plant inulin production.</title>
        <authorList>
            <person name="Fan W."/>
            <person name="Wang S."/>
            <person name="Wang H."/>
            <person name="Wang A."/>
            <person name="Jiang F."/>
            <person name="Liu H."/>
            <person name="Zhao H."/>
            <person name="Xu D."/>
            <person name="Zhang Y."/>
        </authorList>
    </citation>
    <scope>NUCLEOTIDE SEQUENCE [LARGE SCALE GENOMIC DNA]</scope>
    <source>
        <strain evidence="2">cv. Punajuju</strain>
    </source>
</reference>
<accession>A0ACB9GX22</accession>
<sequence length="141" mass="15787">MCTRYLRSKQRGSSLIDIYVKNLRQLRKFFGRMKRSNGLSSNCSIESNSPSSMASGNRESVAADARWSLIRPGDSNRAVVAAFKAWFVAFLALGSKMTVVLIMVVVFLLMLHGLLSLFISRNFLGKELRGRKFGTKSMKSL</sequence>
<proteinExistence type="predicted"/>
<dbReference type="Proteomes" id="UP001055811">
    <property type="component" value="Linkage Group LG01"/>
</dbReference>
<evidence type="ECO:0000313" key="2">
    <source>
        <dbReference type="Proteomes" id="UP001055811"/>
    </source>
</evidence>
<reference evidence="1 2" key="2">
    <citation type="journal article" date="2022" name="Mol. Ecol. Resour.">
        <title>The genomes of chicory, endive, great burdock and yacon provide insights into Asteraceae paleo-polyploidization history and plant inulin production.</title>
        <authorList>
            <person name="Fan W."/>
            <person name="Wang S."/>
            <person name="Wang H."/>
            <person name="Wang A."/>
            <person name="Jiang F."/>
            <person name="Liu H."/>
            <person name="Zhao H."/>
            <person name="Xu D."/>
            <person name="Zhang Y."/>
        </authorList>
    </citation>
    <scope>NUCLEOTIDE SEQUENCE [LARGE SCALE GENOMIC DNA]</scope>
    <source>
        <strain evidence="2">cv. Punajuju</strain>
        <tissue evidence="1">Leaves</tissue>
    </source>
</reference>
<evidence type="ECO:0000313" key="1">
    <source>
        <dbReference type="EMBL" id="KAI3788040.1"/>
    </source>
</evidence>
<protein>
    <submittedName>
        <fullName evidence="1">Uncharacterized protein</fullName>
    </submittedName>
</protein>
<organism evidence="1 2">
    <name type="scientific">Cichorium intybus</name>
    <name type="common">Chicory</name>
    <dbReference type="NCBI Taxonomy" id="13427"/>
    <lineage>
        <taxon>Eukaryota</taxon>
        <taxon>Viridiplantae</taxon>
        <taxon>Streptophyta</taxon>
        <taxon>Embryophyta</taxon>
        <taxon>Tracheophyta</taxon>
        <taxon>Spermatophyta</taxon>
        <taxon>Magnoliopsida</taxon>
        <taxon>eudicotyledons</taxon>
        <taxon>Gunneridae</taxon>
        <taxon>Pentapetalae</taxon>
        <taxon>asterids</taxon>
        <taxon>campanulids</taxon>
        <taxon>Asterales</taxon>
        <taxon>Asteraceae</taxon>
        <taxon>Cichorioideae</taxon>
        <taxon>Cichorieae</taxon>
        <taxon>Cichoriinae</taxon>
        <taxon>Cichorium</taxon>
    </lineage>
</organism>
<gene>
    <name evidence="1" type="ORF">L2E82_00655</name>
</gene>
<comment type="caution">
    <text evidence="1">The sequence shown here is derived from an EMBL/GenBank/DDBJ whole genome shotgun (WGS) entry which is preliminary data.</text>
</comment>
<keyword evidence="2" id="KW-1185">Reference proteome</keyword>